<keyword evidence="3 6" id="KW-0812">Transmembrane</keyword>
<protein>
    <recommendedName>
        <fullName evidence="9">Flippase-like domain-containing protein</fullName>
    </recommendedName>
</protein>
<feature type="transmembrane region" description="Helical" evidence="6">
    <location>
        <begin position="7"/>
        <end position="25"/>
    </location>
</feature>
<comment type="caution">
    <text evidence="7">The sequence shown here is derived from an EMBL/GenBank/DDBJ whole genome shotgun (WGS) entry which is preliminary data.</text>
</comment>
<evidence type="ECO:0000256" key="3">
    <source>
        <dbReference type="ARBA" id="ARBA00022692"/>
    </source>
</evidence>
<sequence>MKRAWPALVRMLVPIVLIGVIWTLADAEDALSRLGNIDWPWVVWALVAANLQILASALRWKWVADRLGQSFTLRWAVAEYYLAQLVNQSVPGGVVGDASRAVRSRHSAGFSKAAQAVIIERLAGQVMLFATLAVGVLVFLLVPGGIEWSQSAIQITLGALTAVVIAGTVAWFGRRRISKIRNFGAALKISIFDPAVLPKQMLLGVVIVGLNLAGFAFAARATGSGLSLEAVIVVIPLILSAMLIPATISGWGYREGAAAALFPLVGLSAAAGLAASLVFGLVILAASLPGILVLFSRRAGKSASAANP</sequence>
<evidence type="ECO:0000313" key="7">
    <source>
        <dbReference type="EMBL" id="GHA32975.1"/>
    </source>
</evidence>
<reference evidence="7" key="1">
    <citation type="journal article" date="2014" name="Int. J. Syst. Evol. Microbiol.">
        <title>Complete genome sequence of Corynebacterium casei LMG S-19264T (=DSM 44701T), isolated from a smear-ripened cheese.</title>
        <authorList>
            <consortium name="US DOE Joint Genome Institute (JGI-PGF)"/>
            <person name="Walter F."/>
            <person name="Albersmeier A."/>
            <person name="Kalinowski J."/>
            <person name="Ruckert C."/>
        </authorList>
    </citation>
    <scope>NUCLEOTIDE SEQUENCE</scope>
    <source>
        <strain evidence="7">KCTC 32437</strain>
    </source>
</reference>
<feature type="transmembrane region" description="Helical" evidence="6">
    <location>
        <begin position="202"/>
        <end position="219"/>
    </location>
</feature>
<feature type="transmembrane region" description="Helical" evidence="6">
    <location>
        <begin position="41"/>
        <end position="60"/>
    </location>
</feature>
<feature type="transmembrane region" description="Helical" evidence="6">
    <location>
        <begin position="152"/>
        <end position="173"/>
    </location>
</feature>
<dbReference type="Pfam" id="PF03706">
    <property type="entry name" value="LPG_synthase_TM"/>
    <property type="match status" value="1"/>
</dbReference>
<accession>A0A918VX09</accession>
<evidence type="ECO:0000256" key="1">
    <source>
        <dbReference type="ARBA" id="ARBA00004651"/>
    </source>
</evidence>
<dbReference type="AlphaFoldDB" id="A0A918VX09"/>
<reference evidence="7" key="2">
    <citation type="submission" date="2020-09" db="EMBL/GenBank/DDBJ databases">
        <authorList>
            <person name="Sun Q."/>
            <person name="Kim S."/>
        </authorList>
    </citation>
    <scope>NUCLEOTIDE SEQUENCE</scope>
    <source>
        <strain evidence="7">KCTC 32437</strain>
    </source>
</reference>
<evidence type="ECO:0000313" key="8">
    <source>
        <dbReference type="Proteomes" id="UP000646579"/>
    </source>
</evidence>
<comment type="subcellular location">
    <subcellularLocation>
        <location evidence="1">Cell membrane</location>
        <topology evidence="1">Multi-pass membrane protein</topology>
    </subcellularLocation>
</comment>
<name>A0A918VX09_9HYPH</name>
<gene>
    <name evidence="7" type="ORF">GCM10007989_31370</name>
</gene>
<evidence type="ECO:0000256" key="6">
    <source>
        <dbReference type="SAM" id="Phobius"/>
    </source>
</evidence>
<feature type="transmembrane region" description="Helical" evidence="6">
    <location>
        <begin position="273"/>
        <end position="295"/>
    </location>
</feature>
<feature type="transmembrane region" description="Helical" evidence="6">
    <location>
        <begin position="126"/>
        <end position="146"/>
    </location>
</feature>
<keyword evidence="4 6" id="KW-1133">Transmembrane helix</keyword>
<dbReference type="GO" id="GO:0005886">
    <property type="term" value="C:plasma membrane"/>
    <property type="evidence" value="ECO:0007669"/>
    <property type="project" value="UniProtKB-SubCell"/>
</dbReference>
<evidence type="ECO:0008006" key="9">
    <source>
        <dbReference type="Google" id="ProtNLM"/>
    </source>
</evidence>
<evidence type="ECO:0000256" key="2">
    <source>
        <dbReference type="ARBA" id="ARBA00022475"/>
    </source>
</evidence>
<dbReference type="InterPro" id="IPR022791">
    <property type="entry name" value="L-PG_synthase/AglD"/>
</dbReference>
<dbReference type="Proteomes" id="UP000646579">
    <property type="component" value="Unassembled WGS sequence"/>
</dbReference>
<dbReference type="EMBL" id="BMZE01000003">
    <property type="protein sequence ID" value="GHA32975.1"/>
    <property type="molecule type" value="Genomic_DNA"/>
</dbReference>
<keyword evidence="5 6" id="KW-0472">Membrane</keyword>
<dbReference type="PANTHER" id="PTHR40277">
    <property type="entry name" value="BLL5419 PROTEIN"/>
    <property type="match status" value="1"/>
</dbReference>
<keyword evidence="8" id="KW-1185">Reference proteome</keyword>
<dbReference type="PANTHER" id="PTHR40277:SF1">
    <property type="entry name" value="BLL5419 PROTEIN"/>
    <property type="match status" value="1"/>
</dbReference>
<dbReference type="RefSeq" id="WP_189426651.1">
    <property type="nucleotide sequence ID" value="NZ_BMZE01000003.1"/>
</dbReference>
<organism evidence="7 8">
    <name type="scientific">Devosia pacifica</name>
    <dbReference type="NCBI Taxonomy" id="1335967"/>
    <lineage>
        <taxon>Bacteria</taxon>
        <taxon>Pseudomonadati</taxon>
        <taxon>Pseudomonadota</taxon>
        <taxon>Alphaproteobacteria</taxon>
        <taxon>Hyphomicrobiales</taxon>
        <taxon>Devosiaceae</taxon>
        <taxon>Devosia</taxon>
    </lineage>
</organism>
<proteinExistence type="predicted"/>
<evidence type="ECO:0000256" key="4">
    <source>
        <dbReference type="ARBA" id="ARBA00022989"/>
    </source>
</evidence>
<evidence type="ECO:0000256" key="5">
    <source>
        <dbReference type="ARBA" id="ARBA00023136"/>
    </source>
</evidence>
<feature type="transmembrane region" description="Helical" evidence="6">
    <location>
        <begin position="231"/>
        <end position="253"/>
    </location>
</feature>
<keyword evidence="2" id="KW-1003">Cell membrane</keyword>